<dbReference type="Pfam" id="PF01256">
    <property type="entry name" value="Carb_kinase"/>
    <property type="match status" value="1"/>
</dbReference>
<sequence>MSSSAAVHAGAGLVSCATDSKNITALHSIVPESMFINYNNDIDLINAINKSDVIVIGPGLGENANALSILKKVILNTTVRHFVIIDGSAITLVSEQPELKKILSTRKTIYTPHQMEWQRLSGMKISEQKPSKNILKQQELAATIVLKKYHTTIYHINDAPSQLEIGGPYMSTGGMGDTLTGIIAAFLGQFHFKDYEKVIDAAVYAHSALAQKLASSKYVVLPTDIIRELQSFMRIYALRS</sequence>
<dbReference type="GO" id="GO:0052855">
    <property type="term" value="F:ADP-dependent NAD(P)H-hydrate dehydratase activity"/>
    <property type="evidence" value="ECO:0007669"/>
    <property type="project" value="TreeGrafter"/>
</dbReference>
<dbReference type="PANTHER" id="PTHR12592">
    <property type="entry name" value="ATP-DEPENDENT (S)-NAD(P)H-HYDRATE DEHYDRATASE FAMILY MEMBER"/>
    <property type="match status" value="1"/>
</dbReference>
<evidence type="ECO:0000256" key="1">
    <source>
        <dbReference type="ARBA" id="ARBA00022741"/>
    </source>
</evidence>
<keyword evidence="2" id="KW-0067">ATP-binding</keyword>
<dbReference type="InterPro" id="IPR029056">
    <property type="entry name" value="Ribokinase-like"/>
</dbReference>
<reference evidence="7 8" key="1">
    <citation type="journal article" date="2015" name="Genome Announc.">
        <title>Expanding the biotechnology potential of lactobacilli through comparative genomics of 213 strains and associated genera.</title>
        <authorList>
            <person name="Sun Z."/>
            <person name="Harris H.M."/>
            <person name="McCann A."/>
            <person name="Guo C."/>
            <person name="Argimon S."/>
            <person name="Zhang W."/>
            <person name="Yang X."/>
            <person name="Jeffery I.B."/>
            <person name="Cooney J.C."/>
            <person name="Kagawa T.F."/>
            <person name="Liu W."/>
            <person name="Song Y."/>
            <person name="Salvetti E."/>
            <person name="Wrobel A."/>
            <person name="Rasinkangas P."/>
            <person name="Parkhill J."/>
            <person name="Rea M.C."/>
            <person name="O'Sullivan O."/>
            <person name="Ritari J."/>
            <person name="Douillard F.P."/>
            <person name="Paul Ross R."/>
            <person name="Yang R."/>
            <person name="Briner A.E."/>
            <person name="Felis G.E."/>
            <person name="de Vos W.M."/>
            <person name="Barrangou R."/>
            <person name="Klaenhammer T.R."/>
            <person name="Caufield P.W."/>
            <person name="Cui Y."/>
            <person name="Zhang H."/>
            <person name="O'Toole P.W."/>
        </authorList>
    </citation>
    <scope>NUCLEOTIDE SEQUENCE [LARGE SCALE GENOMIC DNA]</scope>
    <source>
        <strain evidence="7 8">DSM 21051</strain>
    </source>
</reference>
<dbReference type="GO" id="GO:0005524">
    <property type="term" value="F:ATP binding"/>
    <property type="evidence" value="ECO:0007669"/>
    <property type="project" value="UniProtKB-KW"/>
</dbReference>
<dbReference type="Proteomes" id="UP000051015">
    <property type="component" value="Unassembled WGS sequence"/>
</dbReference>
<dbReference type="STRING" id="1423725.FC19_GL002101"/>
<keyword evidence="7" id="KW-0808">Transferase</keyword>
<keyword evidence="8" id="KW-1185">Reference proteome</keyword>
<dbReference type="InterPro" id="IPR017953">
    <property type="entry name" value="Carbohydrate_kinase_pred_CS"/>
</dbReference>
<evidence type="ECO:0000256" key="3">
    <source>
        <dbReference type="ARBA" id="ARBA00022857"/>
    </source>
</evidence>
<dbReference type="InterPro" id="IPR000631">
    <property type="entry name" value="CARKD"/>
</dbReference>
<keyword evidence="3" id="KW-0521">NADP</keyword>
<dbReference type="GO" id="GO:0016301">
    <property type="term" value="F:kinase activity"/>
    <property type="evidence" value="ECO:0007669"/>
    <property type="project" value="UniProtKB-KW"/>
</dbReference>
<name>A0A0R2CTZ8_9LACO</name>
<evidence type="ECO:0000313" key="7">
    <source>
        <dbReference type="EMBL" id="KRM95249.1"/>
    </source>
</evidence>
<dbReference type="PROSITE" id="PS51383">
    <property type="entry name" value="YJEF_C_3"/>
    <property type="match status" value="1"/>
</dbReference>
<dbReference type="AlphaFoldDB" id="A0A0R2CTZ8"/>
<dbReference type="GO" id="GO:0110051">
    <property type="term" value="P:metabolite repair"/>
    <property type="evidence" value="ECO:0007669"/>
    <property type="project" value="TreeGrafter"/>
</dbReference>
<comment type="caution">
    <text evidence="7">The sequence shown here is derived from an EMBL/GenBank/DDBJ whole genome shotgun (WGS) entry which is preliminary data.</text>
</comment>
<protein>
    <submittedName>
        <fullName evidence="7">Sugar kinase</fullName>
    </submittedName>
</protein>
<evidence type="ECO:0000313" key="8">
    <source>
        <dbReference type="Proteomes" id="UP000051015"/>
    </source>
</evidence>
<gene>
    <name evidence="7" type="ORF">FC19_GL002101</name>
</gene>
<keyword evidence="5" id="KW-0456">Lyase</keyword>
<keyword evidence="4" id="KW-0520">NAD</keyword>
<evidence type="ECO:0000256" key="4">
    <source>
        <dbReference type="ARBA" id="ARBA00023027"/>
    </source>
</evidence>
<accession>A0A0R2CTZ8</accession>
<dbReference type="PATRIC" id="fig|1423725.3.peg.2160"/>
<keyword evidence="7" id="KW-0418">Kinase</keyword>
<dbReference type="PANTHER" id="PTHR12592:SF0">
    <property type="entry name" value="ATP-DEPENDENT (S)-NAD(P)H-HYDRATE DEHYDRATASE"/>
    <property type="match status" value="1"/>
</dbReference>
<dbReference type="GO" id="GO:0052856">
    <property type="term" value="F:NAD(P)HX epimerase activity"/>
    <property type="evidence" value="ECO:0007669"/>
    <property type="project" value="TreeGrafter"/>
</dbReference>
<dbReference type="Gene3D" id="3.40.1190.20">
    <property type="match status" value="1"/>
</dbReference>
<dbReference type="CDD" id="cd01171">
    <property type="entry name" value="YXKO-related"/>
    <property type="match status" value="1"/>
</dbReference>
<evidence type="ECO:0000259" key="6">
    <source>
        <dbReference type="PROSITE" id="PS51383"/>
    </source>
</evidence>
<evidence type="ECO:0000256" key="2">
    <source>
        <dbReference type="ARBA" id="ARBA00022840"/>
    </source>
</evidence>
<evidence type="ECO:0000256" key="5">
    <source>
        <dbReference type="ARBA" id="ARBA00023239"/>
    </source>
</evidence>
<keyword evidence="1" id="KW-0547">Nucleotide-binding</keyword>
<dbReference type="EMBL" id="AYZD01000031">
    <property type="protein sequence ID" value="KRM95249.1"/>
    <property type="molecule type" value="Genomic_DNA"/>
</dbReference>
<dbReference type="PROSITE" id="PS01049">
    <property type="entry name" value="YJEF_C_1"/>
    <property type="match status" value="1"/>
</dbReference>
<dbReference type="SUPFAM" id="SSF53613">
    <property type="entry name" value="Ribokinase-like"/>
    <property type="match status" value="1"/>
</dbReference>
<organism evidence="7 8">
    <name type="scientific">Liquorilactobacillus aquaticus DSM 21051</name>
    <dbReference type="NCBI Taxonomy" id="1423725"/>
    <lineage>
        <taxon>Bacteria</taxon>
        <taxon>Bacillati</taxon>
        <taxon>Bacillota</taxon>
        <taxon>Bacilli</taxon>
        <taxon>Lactobacillales</taxon>
        <taxon>Lactobacillaceae</taxon>
        <taxon>Liquorilactobacillus</taxon>
    </lineage>
</organism>
<dbReference type="PROSITE" id="PS01050">
    <property type="entry name" value="YJEF_C_2"/>
    <property type="match status" value="1"/>
</dbReference>
<feature type="domain" description="YjeF C-terminal" evidence="6">
    <location>
        <begin position="1"/>
        <end position="236"/>
    </location>
</feature>
<proteinExistence type="predicted"/>